<dbReference type="GO" id="GO:0005737">
    <property type="term" value="C:cytoplasm"/>
    <property type="evidence" value="ECO:0007669"/>
    <property type="project" value="TreeGrafter"/>
</dbReference>
<dbReference type="GO" id="GO:0045454">
    <property type="term" value="P:cell redox homeostasis"/>
    <property type="evidence" value="ECO:0007669"/>
    <property type="project" value="TreeGrafter"/>
</dbReference>
<keyword evidence="4" id="KW-0049">Antioxidant</keyword>
<dbReference type="RefSeq" id="WP_175225532.1">
    <property type="nucleotide sequence ID" value="NZ_CADIKH010000004.1"/>
</dbReference>
<dbReference type="AlphaFoldDB" id="A0A6J5DBG5"/>
<dbReference type="Pfam" id="PF00578">
    <property type="entry name" value="AhpC-TSA"/>
    <property type="match status" value="1"/>
</dbReference>
<reference evidence="14 15" key="1">
    <citation type="submission" date="2020-04" db="EMBL/GenBank/DDBJ databases">
        <authorList>
            <person name="De Canck E."/>
        </authorList>
    </citation>
    <scope>NUCLEOTIDE SEQUENCE [LARGE SCALE GENOMIC DNA]</scope>
    <source>
        <strain evidence="14 15">LMG 29542</strain>
    </source>
</reference>
<dbReference type="GO" id="GO:0034599">
    <property type="term" value="P:cellular response to oxidative stress"/>
    <property type="evidence" value="ECO:0007669"/>
    <property type="project" value="TreeGrafter"/>
</dbReference>
<evidence type="ECO:0000256" key="10">
    <source>
        <dbReference type="ARBA" id="ARBA00042639"/>
    </source>
</evidence>
<keyword evidence="5" id="KW-0560">Oxidoreductase</keyword>
<evidence type="ECO:0000313" key="14">
    <source>
        <dbReference type="EMBL" id="CAB3750116.1"/>
    </source>
</evidence>
<comment type="similarity">
    <text evidence="9">Belongs to the peroxiredoxin family. BCP/PrxQ subfamily.</text>
</comment>
<evidence type="ECO:0000256" key="3">
    <source>
        <dbReference type="ARBA" id="ARBA00022559"/>
    </source>
</evidence>
<comment type="function">
    <text evidence="1">Thiol-specific peroxidase that catalyzes the reduction of hydrogen peroxide and organic hydroperoxides to water and alcohols, respectively. Plays a role in cell protection against oxidative stress by detoxifying peroxides and as sensor of hydrogen peroxide-mediated signaling events.</text>
</comment>
<keyword evidence="15" id="KW-1185">Reference proteome</keyword>
<dbReference type="PANTHER" id="PTHR42801">
    <property type="entry name" value="THIOREDOXIN-DEPENDENT PEROXIDE REDUCTASE"/>
    <property type="match status" value="1"/>
</dbReference>
<dbReference type="GO" id="GO:0008379">
    <property type="term" value="F:thioredoxin peroxidase activity"/>
    <property type="evidence" value="ECO:0007669"/>
    <property type="project" value="TreeGrafter"/>
</dbReference>
<proteinExistence type="inferred from homology"/>
<evidence type="ECO:0000256" key="8">
    <source>
        <dbReference type="ARBA" id="ARBA00032824"/>
    </source>
</evidence>
<dbReference type="Gene3D" id="3.40.30.10">
    <property type="entry name" value="Glutaredoxin"/>
    <property type="match status" value="1"/>
</dbReference>
<evidence type="ECO:0000256" key="9">
    <source>
        <dbReference type="ARBA" id="ARBA00038489"/>
    </source>
</evidence>
<dbReference type="SUPFAM" id="SSF52833">
    <property type="entry name" value="Thioredoxin-like"/>
    <property type="match status" value="1"/>
</dbReference>
<evidence type="ECO:0000259" key="13">
    <source>
        <dbReference type="PROSITE" id="PS51352"/>
    </source>
</evidence>
<dbReference type="EMBL" id="CADIKH010000004">
    <property type="protein sequence ID" value="CAB3750116.1"/>
    <property type="molecule type" value="Genomic_DNA"/>
</dbReference>
<feature type="region of interest" description="Disordered" evidence="12">
    <location>
        <begin position="204"/>
        <end position="224"/>
    </location>
</feature>
<keyword evidence="3" id="KW-0575">Peroxidase</keyword>
<dbReference type="EC" id="1.11.1.24" evidence="2"/>
<evidence type="ECO:0000256" key="11">
    <source>
        <dbReference type="ARBA" id="ARBA00049091"/>
    </source>
</evidence>
<dbReference type="Proteomes" id="UP000494363">
    <property type="component" value="Unassembled WGS sequence"/>
</dbReference>
<evidence type="ECO:0000256" key="7">
    <source>
        <dbReference type="ARBA" id="ARBA00023284"/>
    </source>
</evidence>
<dbReference type="InterPro" id="IPR013766">
    <property type="entry name" value="Thioredoxin_domain"/>
</dbReference>
<dbReference type="InterPro" id="IPR036249">
    <property type="entry name" value="Thioredoxin-like_sf"/>
</dbReference>
<gene>
    <name evidence="14" type="ORF">LMG29542_01201</name>
</gene>
<evidence type="ECO:0000256" key="5">
    <source>
        <dbReference type="ARBA" id="ARBA00023002"/>
    </source>
</evidence>
<comment type="catalytic activity">
    <reaction evidence="11">
        <text>a hydroperoxide + [thioredoxin]-dithiol = an alcohol + [thioredoxin]-disulfide + H2O</text>
        <dbReference type="Rhea" id="RHEA:62620"/>
        <dbReference type="Rhea" id="RHEA-COMP:10698"/>
        <dbReference type="Rhea" id="RHEA-COMP:10700"/>
        <dbReference type="ChEBI" id="CHEBI:15377"/>
        <dbReference type="ChEBI" id="CHEBI:29950"/>
        <dbReference type="ChEBI" id="CHEBI:30879"/>
        <dbReference type="ChEBI" id="CHEBI:35924"/>
        <dbReference type="ChEBI" id="CHEBI:50058"/>
        <dbReference type="EC" id="1.11.1.24"/>
    </reaction>
</comment>
<name>A0A6J5DBG5_9BURK</name>
<keyword evidence="7" id="KW-0676">Redox-active center</keyword>
<feature type="domain" description="Thioredoxin" evidence="13">
    <location>
        <begin position="48"/>
        <end position="221"/>
    </location>
</feature>
<keyword evidence="6" id="KW-1015">Disulfide bond</keyword>
<accession>A0A6J5DBG5</accession>
<evidence type="ECO:0000256" key="6">
    <source>
        <dbReference type="ARBA" id="ARBA00023157"/>
    </source>
</evidence>
<evidence type="ECO:0000256" key="1">
    <source>
        <dbReference type="ARBA" id="ARBA00003330"/>
    </source>
</evidence>
<dbReference type="CDD" id="cd02970">
    <property type="entry name" value="PRX_like2"/>
    <property type="match status" value="1"/>
</dbReference>
<evidence type="ECO:0000256" key="12">
    <source>
        <dbReference type="SAM" id="MobiDB-lite"/>
    </source>
</evidence>
<protein>
    <recommendedName>
        <fullName evidence="2">thioredoxin-dependent peroxiredoxin</fullName>
        <ecNumber evidence="2">1.11.1.24</ecNumber>
    </recommendedName>
    <alternativeName>
        <fullName evidence="8">Thioredoxin peroxidase</fullName>
    </alternativeName>
    <alternativeName>
        <fullName evidence="10">Thioredoxin-dependent peroxiredoxin Bcp</fullName>
    </alternativeName>
</protein>
<dbReference type="PROSITE" id="PS51352">
    <property type="entry name" value="THIOREDOXIN_2"/>
    <property type="match status" value="1"/>
</dbReference>
<dbReference type="InterPro" id="IPR050924">
    <property type="entry name" value="Peroxiredoxin_BCP/PrxQ"/>
</dbReference>
<sequence>MSLQARLDAFTAAFQAGHAPYFAPPEVHRIIERATAELVASRQAERALRAGHRVPAFVLNSPNGKPVSSLSLLAQGPLVIDFCRGVWCPYGNLELQALEAALPALRAHGARVIAISPQSAAHSRKAVRMNRLSFPILCDTHNDLAAAFGLRYALPGYLIELYRQLKNDLPAFNHDTSWTLPMPARYLVGQDGVVLVSEVNPDYTQRPEPEDLLPALRQAQASSA</sequence>
<dbReference type="InterPro" id="IPR000866">
    <property type="entry name" value="AhpC/TSA"/>
</dbReference>
<dbReference type="PANTHER" id="PTHR42801:SF7">
    <property type="entry name" value="SLL1159 PROTEIN"/>
    <property type="match status" value="1"/>
</dbReference>
<evidence type="ECO:0000256" key="2">
    <source>
        <dbReference type="ARBA" id="ARBA00013017"/>
    </source>
</evidence>
<organism evidence="14 15">
    <name type="scientific">Paraburkholderia humisilvae</name>
    <dbReference type="NCBI Taxonomy" id="627669"/>
    <lineage>
        <taxon>Bacteria</taxon>
        <taxon>Pseudomonadati</taxon>
        <taxon>Pseudomonadota</taxon>
        <taxon>Betaproteobacteria</taxon>
        <taxon>Burkholderiales</taxon>
        <taxon>Burkholderiaceae</taxon>
        <taxon>Paraburkholderia</taxon>
    </lineage>
</organism>
<evidence type="ECO:0000256" key="4">
    <source>
        <dbReference type="ARBA" id="ARBA00022862"/>
    </source>
</evidence>
<evidence type="ECO:0000313" key="15">
    <source>
        <dbReference type="Proteomes" id="UP000494363"/>
    </source>
</evidence>